<keyword evidence="8 16" id="KW-0227">DNA damage</keyword>
<comment type="catalytic activity">
    <reaction evidence="14 16">
        <text>DNA(n) + a 2'-deoxyribonucleoside 5'-triphosphate = DNA(n+1) + diphosphate</text>
        <dbReference type="Rhea" id="RHEA:22508"/>
        <dbReference type="Rhea" id="RHEA-COMP:17339"/>
        <dbReference type="Rhea" id="RHEA-COMP:17340"/>
        <dbReference type="ChEBI" id="CHEBI:33019"/>
        <dbReference type="ChEBI" id="CHEBI:61560"/>
        <dbReference type="ChEBI" id="CHEBI:173112"/>
        <dbReference type="EC" id="2.7.7.7"/>
    </reaction>
</comment>
<evidence type="ECO:0000259" key="19">
    <source>
        <dbReference type="SMART" id="SM00482"/>
    </source>
</evidence>
<evidence type="ECO:0000259" key="18">
    <source>
        <dbReference type="SMART" id="SM00475"/>
    </source>
</evidence>
<dbReference type="InterPro" id="IPR012337">
    <property type="entry name" value="RNaseH-like_sf"/>
</dbReference>
<evidence type="ECO:0000256" key="1">
    <source>
        <dbReference type="ARBA" id="ARBA00007705"/>
    </source>
</evidence>
<dbReference type="Gene3D" id="1.10.150.20">
    <property type="entry name" value="5' to 3' exonuclease, C-terminal subdomain"/>
    <property type="match status" value="2"/>
</dbReference>
<evidence type="ECO:0000256" key="14">
    <source>
        <dbReference type="ARBA" id="ARBA00049244"/>
    </source>
</evidence>
<keyword evidence="5 16" id="KW-0548">Nucleotidyltransferase</keyword>
<dbReference type="Gene3D" id="1.20.1060.10">
    <property type="entry name" value="Taq DNA Polymerase, Chain T, domain 4"/>
    <property type="match status" value="1"/>
</dbReference>
<dbReference type="InterPro" id="IPR018320">
    <property type="entry name" value="DNA_polymerase_1"/>
</dbReference>
<evidence type="ECO:0000256" key="13">
    <source>
        <dbReference type="ARBA" id="ARBA00023204"/>
    </source>
</evidence>
<reference evidence="20" key="1">
    <citation type="submission" date="2022-09" db="EMBL/GenBank/DDBJ databases">
        <title>Novel Mycoplasma species identified in domestic and wild animals.</title>
        <authorList>
            <person name="Volokhov D.V."/>
            <person name="Furtak V.A."/>
            <person name="Zagorodnyaya T.A."/>
        </authorList>
    </citation>
    <scope>NUCLEOTIDE SEQUENCE</scope>
    <source>
        <strain evidence="20">Oakley</strain>
    </source>
</reference>
<dbReference type="InterPro" id="IPR029060">
    <property type="entry name" value="PIN-like_dom_sf"/>
</dbReference>
<evidence type="ECO:0000256" key="6">
    <source>
        <dbReference type="ARBA" id="ARBA00022705"/>
    </source>
</evidence>
<dbReference type="Pfam" id="PF01367">
    <property type="entry name" value="5_3_exonuc"/>
    <property type="match status" value="1"/>
</dbReference>
<dbReference type="InterPro" id="IPR020045">
    <property type="entry name" value="DNA_polI_H3TH"/>
</dbReference>
<dbReference type="Pfam" id="PF22619">
    <property type="entry name" value="DNA_polI_exo1"/>
    <property type="match status" value="1"/>
</dbReference>
<dbReference type="InterPro" id="IPR020046">
    <property type="entry name" value="5-3_exonucl_a-hlix_arch_N"/>
</dbReference>
<comment type="similarity">
    <text evidence="1 16">Belongs to the DNA polymerase type-A family.</text>
</comment>
<keyword evidence="21" id="KW-1185">Reference proteome</keyword>
<keyword evidence="6 16" id="KW-0235">DNA replication</keyword>
<evidence type="ECO:0000313" key="21">
    <source>
        <dbReference type="Proteomes" id="UP001177160"/>
    </source>
</evidence>
<organism evidence="20 21">
    <name type="scientific">Paracholeplasma manati</name>
    <dbReference type="NCBI Taxonomy" id="591373"/>
    <lineage>
        <taxon>Bacteria</taxon>
        <taxon>Bacillati</taxon>
        <taxon>Mycoplasmatota</taxon>
        <taxon>Mollicutes</taxon>
        <taxon>Acholeplasmatales</taxon>
        <taxon>Acholeplasmataceae</taxon>
        <taxon>Paracholeplasma</taxon>
    </lineage>
</organism>
<evidence type="ECO:0000259" key="17">
    <source>
        <dbReference type="SMART" id="SM00474"/>
    </source>
</evidence>
<keyword evidence="13 16" id="KW-0234">DNA repair</keyword>
<dbReference type="SUPFAM" id="SSF47807">
    <property type="entry name" value="5' to 3' exonuclease, C-terminal subdomain"/>
    <property type="match status" value="1"/>
</dbReference>
<dbReference type="InterPro" id="IPR002421">
    <property type="entry name" value="5-3_exonuclease"/>
</dbReference>
<keyword evidence="12 16" id="KW-0238">DNA-binding</keyword>
<evidence type="ECO:0000256" key="5">
    <source>
        <dbReference type="ARBA" id="ARBA00022695"/>
    </source>
</evidence>
<keyword evidence="9" id="KW-0378">Hydrolase</keyword>
<protein>
    <recommendedName>
        <fullName evidence="3 15">DNA polymerase I</fullName>
        <ecNumber evidence="2 15">2.7.7.7</ecNumber>
    </recommendedName>
</protein>
<dbReference type="InterPro" id="IPR036279">
    <property type="entry name" value="5-3_exonuclease_C_sf"/>
</dbReference>
<evidence type="ECO:0000256" key="4">
    <source>
        <dbReference type="ARBA" id="ARBA00022679"/>
    </source>
</evidence>
<proteinExistence type="inferred from homology"/>
<dbReference type="PROSITE" id="PS00447">
    <property type="entry name" value="DNA_POLYMERASE_A"/>
    <property type="match status" value="1"/>
</dbReference>
<sequence length="873" mass="98766">MQKLILIDGNSLFFRAYYATAYAGGDLMKNKQGVYTNALFGFVNMVDKILQQDYTHVLVAFDTKEKTKRHEAFDDYKAGRPPMPAEMAQQIPLIHSYLKHLNIADYSLVGYEADDIIGTLSKEACNRGFEVSVYSSDRDLLQLISDNVTIHLLKKGVTDIEDLTPASFLEKYGINHTQMIDLKALMGDPSDNIPGVPGVGEKTAVKLLQTYGTLEEVLAKKAEISGKLGERIRENEDKAILSKMLATIDLAVPLEFSLDDIARKETDYDALVSFYNEMDLHVFIKRLNKPVQKPSNFDYKIIQDHDEFDFLKPNMAVHIELADFNYHTSDIIGFGLSDGQTHYFVPKEVGLASIDFQLYLTDPSIPKLTYDQKAFRTALKWLGYDLKGVTFDLLLSSYLIHQKIAKEDFKVICMAFEYEDIEYDELIYGKGAKKGLPALEVYAAHVAKKAKAITVLQPILLEKLKELDLLELYETIEMPLSTVLSDMEYSGIAVDKNELNQQKTALKSRIDALEQNIYASVGKTFNIGSPKQLAEILFVDLGLDPSKKTKTKNLSTNVDVLNTLIDKHPVIPMILEYRQLTKLYSTYIEGIEQSIFPDGKVHTIFAQALTATGRLSSLEPNLQNIPIRTEEGRQIRKLFVPSKPNHYFVSADYSQIELRVLADMANVKGLIEAFNNHEDIHTRTAKEVFGTETVTSEERRKAKAVNFGIIYGIGAWSLSEDIHTTPREAQAFIDKYLSIYPEIKTYMETTVENAIKQGYVTTMMKRRRYIGELESPIYAVREFGKRTSMNAPIQGSAADIIKKAMIDLHAYIDKNKKKSRILLQVHDELVLEVPEAELAEMQKVVPDIMSKAVKLKVQLESSCDTGKNWYELK</sequence>
<keyword evidence="11 16" id="KW-0239">DNA-directed DNA polymerase</keyword>
<dbReference type="GO" id="GO:0003887">
    <property type="term" value="F:DNA-directed DNA polymerase activity"/>
    <property type="evidence" value="ECO:0007669"/>
    <property type="project" value="UniProtKB-EC"/>
</dbReference>
<evidence type="ECO:0000256" key="11">
    <source>
        <dbReference type="ARBA" id="ARBA00022932"/>
    </source>
</evidence>
<evidence type="ECO:0000313" key="20">
    <source>
        <dbReference type="EMBL" id="MCV2232450.1"/>
    </source>
</evidence>
<evidence type="ECO:0000256" key="15">
    <source>
        <dbReference type="NCBIfam" id="TIGR00593"/>
    </source>
</evidence>
<dbReference type="RefSeq" id="WP_263608636.1">
    <property type="nucleotide sequence ID" value="NZ_JAOVQM010000004.1"/>
</dbReference>
<dbReference type="SUPFAM" id="SSF56672">
    <property type="entry name" value="DNA/RNA polymerases"/>
    <property type="match status" value="1"/>
</dbReference>
<dbReference type="InterPro" id="IPR054690">
    <property type="entry name" value="DNA_polI_exonuclease"/>
</dbReference>
<evidence type="ECO:0000256" key="2">
    <source>
        <dbReference type="ARBA" id="ARBA00012417"/>
    </source>
</evidence>
<dbReference type="EC" id="2.7.7.7" evidence="2 15"/>
<dbReference type="Pfam" id="PF00476">
    <property type="entry name" value="DNA_pol_A"/>
    <property type="match status" value="1"/>
</dbReference>
<dbReference type="PANTHER" id="PTHR10133">
    <property type="entry name" value="DNA POLYMERASE I"/>
    <property type="match status" value="1"/>
</dbReference>
<dbReference type="SMART" id="SM00475">
    <property type="entry name" value="53EXOc"/>
    <property type="match status" value="1"/>
</dbReference>
<dbReference type="Pfam" id="PF02739">
    <property type="entry name" value="5_3_exonuc_N"/>
    <property type="match status" value="1"/>
</dbReference>
<keyword evidence="7" id="KW-0540">Nuclease</keyword>
<dbReference type="InterPro" id="IPR002298">
    <property type="entry name" value="DNA_polymerase_A"/>
</dbReference>
<dbReference type="SMART" id="SM00279">
    <property type="entry name" value="HhH2"/>
    <property type="match status" value="1"/>
</dbReference>
<evidence type="ECO:0000256" key="10">
    <source>
        <dbReference type="ARBA" id="ARBA00022839"/>
    </source>
</evidence>
<dbReference type="Gene3D" id="3.40.50.1010">
    <property type="entry name" value="5'-nuclease"/>
    <property type="match status" value="1"/>
</dbReference>
<feature type="domain" description="DNA-directed DNA polymerase family A palm" evidence="19">
    <location>
        <begin position="632"/>
        <end position="837"/>
    </location>
</feature>
<dbReference type="NCBIfam" id="TIGR00593">
    <property type="entry name" value="pola"/>
    <property type="match status" value="1"/>
</dbReference>
<accession>A0ABT2Y6T9</accession>
<evidence type="ECO:0000256" key="8">
    <source>
        <dbReference type="ARBA" id="ARBA00022763"/>
    </source>
</evidence>
<dbReference type="CDD" id="cd09859">
    <property type="entry name" value="PIN_53EXO"/>
    <property type="match status" value="1"/>
</dbReference>
<name>A0ABT2Y6T9_9MOLU</name>
<dbReference type="CDD" id="cd08637">
    <property type="entry name" value="DNA_pol_A_pol_I_C"/>
    <property type="match status" value="1"/>
</dbReference>
<evidence type="ECO:0000256" key="9">
    <source>
        <dbReference type="ARBA" id="ARBA00022801"/>
    </source>
</evidence>
<dbReference type="InterPro" id="IPR002562">
    <property type="entry name" value="3'-5'_exonuclease_dom"/>
</dbReference>
<dbReference type="PANTHER" id="PTHR10133:SF27">
    <property type="entry name" value="DNA POLYMERASE NU"/>
    <property type="match status" value="1"/>
</dbReference>
<keyword evidence="10" id="KW-0269">Exonuclease</keyword>
<dbReference type="InterPro" id="IPR019760">
    <property type="entry name" value="DNA-dir_DNA_pol_A_CS"/>
</dbReference>
<feature type="domain" description="5'-3' exonuclease" evidence="18">
    <location>
        <begin position="2"/>
        <end position="264"/>
    </location>
</feature>
<dbReference type="NCBIfam" id="NF011547">
    <property type="entry name" value="PRK14976.1-4"/>
    <property type="match status" value="1"/>
</dbReference>
<gene>
    <name evidence="16 20" type="primary">polA</name>
    <name evidence="20" type="ORF">N7548_06385</name>
</gene>
<evidence type="ECO:0000256" key="7">
    <source>
        <dbReference type="ARBA" id="ARBA00022722"/>
    </source>
</evidence>
<dbReference type="CDD" id="cd09898">
    <property type="entry name" value="H3TH_53EXO"/>
    <property type="match status" value="1"/>
</dbReference>
<dbReference type="SMART" id="SM00482">
    <property type="entry name" value="POLAc"/>
    <property type="match status" value="1"/>
</dbReference>
<dbReference type="InterPro" id="IPR008918">
    <property type="entry name" value="HhH2"/>
</dbReference>
<dbReference type="CDD" id="cd06140">
    <property type="entry name" value="DNA_polA_I_Bacillus_like_exo"/>
    <property type="match status" value="1"/>
</dbReference>
<dbReference type="SMART" id="SM00474">
    <property type="entry name" value="35EXOc"/>
    <property type="match status" value="1"/>
</dbReference>
<dbReference type="NCBIfam" id="NF004397">
    <property type="entry name" value="PRK05755.1"/>
    <property type="match status" value="1"/>
</dbReference>
<feature type="domain" description="3'-5' exonuclease" evidence="17">
    <location>
        <begin position="295"/>
        <end position="465"/>
    </location>
</feature>
<dbReference type="SUPFAM" id="SSF53098">
    <property type="entry name" value="Ribonuclease H-like"/>
    <property type="match status" value="1"/>
</dbReference>
<dbReference type="SUPFAM" id="SSF88723">
    <property type="entry name" value="PIN domain-like"/>
    <property type="match status" value="1"/>
</dbReference>
<keyword evidence="4 16" id="KW-0808">Transferase</keyword>
<evidence type="ECO:0000256" key="3">
    <source>
        <dbReference type="ARBA" id="ARBA00020311"/>
    </source>
</evidence>
<dbReference type="InterPro" id="IPR001098">
    <property type="entry name" value="DNA-dir_DNA_pol_A_palm_dom"/>
</dbReference>
<dbReference type="InterPro" id="IPR043502">
    <property type="entry name" value="DNA/RNA_pol_sf"/>
</dbReference>
<comment type="caution">
    <text evidence="20">The sequence shown here is derived from an EMBL/GenBank/DDBJ whole genome shotgun (WGS) entry which is preliminary data.</text>
</comment>
<dbReference type="InterPro" id="IPR036397">
    <property type="entry name" value="RNaseH_sf"/>
</dbReference>
<evidence type="ECO:0000256" key="16">
    <source>
        <dbReference type="RuleBase" id="RU004460"/>
    </source>
</evidence>
<evidence type="ECO:0000256" key="12">
    <source>
        <dbReference type="ARBA" id="ARBA00023125"/>
    </source>
</evidence>
<dbReference type="Gene3D" id="3.30.70.370">
    <property type="match status" value="1"/>
</dbReference>
<dbReference type="EMBL" id="JAOVQM010000004">
    <property type="protein sequence ID" value="MCV2232450.1"/>
    <property type="molecule type" value="Genomic_DNA"/>
</dbReference>
<dbReference type="PRINTS" id="PR00868">
    <property type="entry name" value="DNAPOLI"/>
</dbReference>
<dbReference type="Gene3D" id="3.30.420.10">
    <property type="entry name" value="Ribonuclease H-like superfamily/Ribonuclease H"/>
    <property type="match status" value="1"/>
</dbReference>
<dbReference type="Proteomes" id="UP001177160">
    <property type="component" value="Unassembled WGS sequence"/>
</dbReference>